<accession>A0A7W7I5L9</accession>
<dbReference type="InterPro" id="IPR019251">
    <property type="entry name" value="DUF2231_TM"/>
</dbReference>
<dbReference type="RefSeq" id="WP_184997994.1">
    <property type="nucleotide sequence ID" value="NZ_BOMK01000039.1"/>
</dbReference>
<sequence>MDSRLRIANQAVQPVLVMFPLGLFAMAVLFDIGDLLGGPEILGALAYWNIVAGLVGGVLAALASAVDLIFVPNGTPAKRIGVLQGLANMGVLILFAVILMLRMRTPDRVIGVGLLLVELLALAGAVLGAWYGGKMADRRTGGVYQGATSAPSARSPRMSPGRPASRR</sequence>
<evidence type="ECO:0000259" key="3">
    <source>
        <dbReference type="Pfam" id="PF09990"/>
    </source>
</evidence>
<protein>
    <submittedName>
        <fullName evidence="4">Putative membrane protein</fullName>
    </submittedName>
</protein>
<dbReference type="EMBL" id="JACHNH010000001">
    <property type="protein sequence ID" value="MBB4766902.1"/>
    <property type="molecule type" value="Genomic_DNA"/>
</dbReference>
<reference evidence="4 5" key="1">
    <citation type="submission" date="2020-08" db="EMBL/GenBank/DDBJ databases">
        <title>Sequencing the genomes of 1000 actinobacteria strains.</title>
        <authorList>
            <person name="Klenk H.-P."/>
        </authorList>
    </citation>
    <scope>NUCLEOTIDE SEQUENCE [LARGE SCALE GENOMIC DNA]</scope>
    <source>
        <strain evidence="4 5">DSM 43149</strain>
    </source>
</reference>
<evidence type="ECO:0000313" key="4">
    <source>
        <dbReference type="EMBL" id="MBB4766902.1"/>
    </source>
</evidence>
<feature type="transmembrane region" description="Helical" evidence="2">
    <location>
        <begin position="109"/>
        <end position="131"/>
    </location>
</feature>
<dbReference type="AlphaFoldDB" id="A0A7W7I5L9"/>
<keyword evidence="2" id="KW-1133">Transmembrane helix</keyword>
<proteinExistence type="predicted"/>
<feature type="region of interest" description="Disordered" evidence="1">
    <location>
        <begin position="143"/>
        <end position="167"/>
    </location>
</feature>
<keyword evidence="5" id="KW-1185">Reference proteome</keyword>
<comment type="caution">
    <text evidence="4">The sequence shown here is derived from an EMBL/GenBank/DDBJ whole genome shotgun (WGS) entry which is preliminary data.</text>
</comment>
<keyword evidence="2" id="KW-0812">Transmembrane</keyword>
<feature type="compositionally biased region" description="Low complexity" evidence="1">
    <location>
        <begin position="147"/>
        <end position="167"/>
    </location>
</feature>
<evidence type="ECO:0000256" key="2">
    <source>
        <dbReference type="SAM" id="Phobius"/>
    </source>
</evidence>
<gene>
    <name evidence="4" type="ORF">BJ971_007458</name>
</gene>
<dbReference type="Pfam" id="PF09990">
    <property type="entry name" value="DUF2231"/>
    <property type="match status" value="1"/>
</dbReference>
<feature type="transmembrane region" description="Helical" evidence="2">
    <location>
        <begin position="45"/>
        <end position="70"/>
    </location>
</feature>
<keyword evidence="2" id="KW-0472">Membrane</keyword>
<feature type="domain" description="DUF2231" evidence="3">
    <location>
        <begin position="13"/>
        <end position="142"/>
    </location>
</feature>
<dbReference type="Proteomes" id="UP000578112">
    <property type="component" value="Unassembled WGS sequence"/>
</dbReference>
<evidence type="ECO:0000256" key="1">
    <source>
        <dbReference type="SAM" id="MobiDB-lite"/>
    </source>
</evidence>
<name>A0A7W7I5L9_9ACTN</name>
<feature type="transmembrane region" description="Helical" evidence="2">
    <location>
        <begin position="82"/>
        <end position="103"/>
    </location>
</feature>
<evidence type="ECO:0000313" key="5">
    <source>
        <dbReference type="Proteomes" id="UP000578112"/>
    </source>
</evidence>
<feature type="transmembrane region" description="Helical" evidence="2">
    <location>
        <begin position="12"/>
        <end position="33"/>
    </location>
</feature>
<organism evidence="4 5">
    <name type="scientific">Actinoplanes digitatis</name>
    <dbReference type="NCBI Taxonomy" id="1868"/>
    <lineage>
        <taxon>Bacteria</taxon>
        <taxon>Bacillati</taxon>
        <taxon>Actinomycetota</taxon>
        <taxon>Actinomycetes</taxon>
        <taxon>Micromonosporales</taxon>
        <taxon>Micromonosporaceae</taxon>
        <taxon>Actinoplanes</taxon>
    </lineage>
</organism>